<accession>A0A7S1U099</accession>
<organism evidence="5">
    <name type="scientific">Phaeomonas parva</name>
    <dbReference type="NCBI Taxonomy" id="124430"/>
    <lineage>
        <taxon>Eukaryota</taxon>
        <taxon>Sar</taxon>
        <taxon>Stramenopiles</taxon>
        <taxon>Ochrophyta</taxon>
        <taxon>Pinguiophyceae</taxon>
        <taxon>Pinguiochrysidales</taxon>
        <taxon>Pinguiochrysidaceae</taxon>
        <taxon>Phaeomonas</taxon>
    </lineage>
</organism>
<feature type="region of interest" description="Disordered" evidence="3">
    <location>
        <begin position="893"/>
        <end position="914"/>
    </location>
</feature>
<dbReference type="NCBIfam" id="TIGR00756">
    <property type="entry name" value="PPR"/>
    <property type="match status" value="1"/>
</dbReference>
<feature type="region of interest" description="Disordered" evidence="3">
    <location>
        <begin position="195"/>
        <end position="216"/>
    </location>
</feature>
<evidence type="ECO:0000256" key="3">
    <source>
        <dbReference type="SAM" id="MobiDB-lite"/>
    </source>
</evidence>
<evidence type="ECO:0000313" key="5">
    <source>
        <dbReference type="EMBL" id="CAD9251392.1"/>
    </source>
</evidence>
<proteinExistence type="predicted"/>
<dbReference type="AlphaFoldDB" id="A0A7S1U099"/>
<dbReference type="Pfam" id="PF01535">
    <property type="entry name" value="PPR"/>
    <property type="match status" value="2"/>
</dbReference>
<feature type="compositionally biased region" description="Acidic residues" evidence="3">
    <location>
        <begin position="201"/>
        <end position="214"/>
    </location>
</feature>
<sequence length="914" mass="100253">MRCWLLLVVAAALPPAASLLGMGGKATPHPRPSKPFGRGLGLGSGSRSRLGSGSSWGLALAAKLAADDAATDDAAVAVADWRWEVLRLTLVEPQEPEAAVETEAPDDWLILAEDDGPEEPQTPKPLMPMLKNVQVLDAIPEGHDATHILWAATEAAAKRLAYQCLRDARLFRLQGDLHRAPIDFVVRRLPADEPHFLDGEGGQEGEDAGSEEVSEDARLMTSVLTRARERDSIYRVVELLQELTVHGVEPNGFHINTLLQGCKRPSERVEWQEGINTRGELAVGLWAEMIYRGVHRDVVTYNGVIESLLECGDLGRRAAWRIFQAMRGLPSSGDGNKLFGVETLLNAYPVEPPNVFTYTVLSRRLTMPVVERKSSYKPQVKFEKYMQKLDSKVPASANPVAAPPELLELFRAMQEDENVAPDEFLWATLVKTMADANEVGAAREAFERVRKVVERRIADGGAAVLPPPPGSRLTGNVIEVAGTSLMRALTANGRFDEALAVLEDVEATLSRSGPAELSAVTIGVKIDVLGQAGRLDEAIAVLRDLDRQSLVDKATSATVNVLCKWLGRHGRVDEALAIFRQVMAVGMQPDAVSYNTLLEGVIFRKDPRVETKRLMEVAIADPKANPDGSDAASFEARIVEIGRSYANMRAEHAVAWNLIAEMEGSKNTPTRWTINSLLYLLLKEALVGYEMAATATAAANHLRSLEHEDKGRIKDLIVKYDVVCKTAVKANGNLALRTLQAIRYGRRHRMHSTGFTYNTAMAIASVAMRSARLAADEAALARSFPAQEYTLALIEIMAIERVWAKPEVLQLLLPAFQLEAPTDDAAKRQRLTTLNAGIEAIGALLKTGGQAWFRDRDRTKGLVAVTQQMEKVEGADDFLMGPQLPQTREILIQGLQPKGPPPRRGEPKRRRPWE</sequence>
<dbReference type="PANTHER" id="PTHR47932:SF44">
    <property type="entry name" value="MIOREX COMPLEX COMPONENT 1"/>
    <property type="match status" value="1"/>
</dbReference>
<protein>
    <recommendedName>
        <fullName evidence="6">Pentacotripeptide-repeat region of PRORP domain-containing protein</fullName>
    </recommendedName>
</protein>
<dbReference type="PANTHER" id="PTHR47932">
    <property type="entry name" value="ATPASE EXPRESSION PROTEIN 3"/>
    <property type="match status" value="1"/>
</dbReference>
<dbReference type="InterPro" id="IPR002885">
    <property type="entry name" value="PPR_rpt"/>
</dbReference>
<name>A0A7S1U099_9STRA</name>
<evidence type="ECO:0000256" key="2">
    <source>
        <dbReference type="PROSITE-ProRule" id="PRU00708"/>
    </source>
</evidence>
<keyword evidence="1" id="KW-0677">Repeat</keyword>
<evidence type="ECO:0000256" key="4">
    <source>
        <dbReference type="SAM" id="SignalP"/>
    </source>
</evidence>
<evidence type="ECO:0008006" key="6">
    <source>
        <dbReference type="Google" id="ProtNLM"/>
    </source>
</evidence>
<reference evidence="5" key="1">
    <citation type="submission" date="2021-01" db="EMBL/GenBank/DDBJ databases">
        <authorList>
            <person name="Corre E."/>
            <person name="Pelletier E."/>
            <person name="Niang G."/>
            <person name="Scheremetjew M."/>
            <person name="Finn R."/>
            <person name="Kale V."/>
            <person name="Holt S."/>
            <person name="Cochrane G."/>
            <person name="Meng A."/>
            <person name="Brown T."/>
            <person name="Cohen L."/>
        </authorList>
    </citation>
    <scope>NUCLEOTIDE SEQUENCE</scope>
    <source>
        <strain evidence="5">CCMP2877</strain>
    </source>
</reference>
<evidence type="ECO:0000256" key="1">
    <source>
        <dbReference type="ARBA" id="ARBA00022737"/>
    </source>
</evidence>
<feature type="repeat" description="PPR" evidence="2">
    <location>
        <begin position="555"/>
        <end position="589"/>
    </location>
</feature>
<dbReference type="PROSITE" id="PS51375">
    <property type="entry name" value="PPR"/>
    <property type="match status" value="1"/>
</dbReference>
<feature type="region of interest" description="Disordered" evidence="3">
    <location>
        <begin position="23"/>
        <end position="52"/>
    </location>
</feature>
<keyword evidence="4" id="KW-0732">Signal</keyword>
<dbReference type="Gene3D" id="1.25.40.10">
    <property type="entry name" value="Tetratricopeptide repeat domain"/>
    <property type="match status" value="2"/>
</dbReference>
<dbReference type="EMBL" id="HBGJ01015153">
    <property type="protein sequence ID" value="CAD9251392.1"/>
    <property type="molecule type" value="Transcribed_RNA"/>
</dbReference>
<feature type="signal peptide" evidence="4">
    <location>
        <begin position="1"/>
        <end position="18"/>
    </location>
</feature>
<feature type="chain" id="PRO_5030705903" description="Pentacotripeptide-repeat region of PRORP domain-containing protein" evidence="4">
    <location>
        <begin position="19"/>
        <end position="914"/>
    </location>
</feature>
<dbReference type="InterPro" id="IPR011990">
    <property type="entry name" value="TPR-like_helical_dom_sf"/>
</dbReference>
<dbReference type="SUPFAM" id="SSF48452">
    <property type="entry name" value="TPR-like"/>
    <property type="match status" value="1"/>
</dbReference>
<gene>
    <name evidence="5" type="ORF">PPAR1163_LOCUS9754</name>
</gene>